<evidence type="ECO:0000313" key="1">
    <source>
        <dbReference type="EMBL" id="SFR15695.1"/>
    </source>
</evidence>
<dbReference type="EMBL" id="FOYI01000010">
    <property type="protein sequence ID" value="SFR15695.1"/>
    <property type="molecule type" value="Genomic_DNA"/>
</dbReference>
<protein>
    <recommendedName>
        <fullName evidence="3">DUF4403 family protein</fullName>
    </recommendedName>
</protein>
<dbReference type="RefSeq" id="WP_092081698.1">
    <property type="nucleotide sequence ID" value="NZ_FOYI01000010.1"/>
</dbReference>
<dbReference type="InterPro" id="IPR025515">
    <property type="entry name" value="DUF4403"/>
</dbReference>
<dbReference type="AlphaFoldDB" id="A0A1I6EDB6"/>
<dbReference type="Proteomes" id="UP000199302">
    <property type="component" value="Unassembled WGS sequence"/>
</dbReference>
<evidence type="ECO:0000313" key="2">
    <source>
        <dbReference type="Proteomes" id="UP000199302"/>
    </source>
</evidence>
<dbReference type="OrthoDB" id="617059at2"/>
<organism evidence="1 2">
    <name type="scientific">Poseidonocella sedimentorum</name>
    <dbReference type="NCBI Taxonomy" id="871652"/>
    <lineage>
        <taxon>Bacteria</taxon>
        <taxon>Pseudomonadati</taxon>
        <taxon>Pseudomonadota</taxon>
        <taxon>Alphaproteobacteria</taxon>
        <taxon>Rhodobacterales</taxon>
        <taxon>Roseobacteraceae</taxon>
        <taxon>Poseidonocella</taxon>
    </lineage>
</organism>
<evidence type="ECO:0008006" key="3">
    <source>
        <dbReference type="Google" id="ProtNLM"/>
    </source>
</evidence>
<accession>A0A1I6EDB6</accession>
<gene>
    <name evidence="1" type="ORF">SAMN04515673_11034</name>
</gene>
<proteinExistence type="predicted"/>
<keyword evidence="2" id="KW-1185">Reference proteome</keyword>
<sequence>MSPARRIAVRLGIGAALLGGAAYGLAGVMLSINPDPPPGAAPEARAVEVAESRVFVPLDLPLALIENTVLDAVGAAPVAEGSSAGIVRKSVAGLLRLPGLGAPLEEECRPVRVVETITEKLNCGSILKEPKRFFEIIGQCSWRTLNKVVSVSRQVVHETLECTPLGDVAAAVTPVPELRYRVFLRGLSMRMVGPRVAVTARLDAHLALGIQGDLLGKALPLDRHGCTLPVTVRAEADVALSVAGRALRILPELGALDLALDRGGCAIPMLEHVDLRGLGDLLDASVGAALRDKMRAAFQGALDEQSAAPIAAEQVTAALDLADTLLRAPQRLHPDHPVWLRLRPVAFQASPEVGQGAAGPHMLRVSGGLRAAPELHYGGPGPDSAAQAPIPVRMVAAPKIGFRVTPVAHVPLDALEREGTRLVRAYLAEAAPSLRIRELGLRAYQSHDRIVLGLEAAGVSWLNLRARAYLTARPSLDPQTGEIALRDIKFDAGSSSELLNRAAWFTEGPLEHLLETRLRVAPDAQFRQILDSFRDYRFETEFGTLRLSLTELATEAFWIDDNTLKLAVRSSGDAMLSTGITRLAVE</sequence>
<dbReference type="Pfam" id="PF14356">
    <property type="entry name" value="DUF4403"/>
    <property type="match status" value="1"/>
</dbReference>
<name>A0A1I6EDB6_9RHOB</name>
<reference evidence="1 2" key="1">
    <citation type="submission" date="2016-10" db="EMBL/GenBank/DDBJ databases">
        <authorList>
            <person name="de Groot N.N."/>
        </authorList>
    </citation>
    <scope>NUCLEOTIDE SEQUENCE [LARGE SCALE GENOMIC DNA]</scope>
    <source>
        <strain evidence="2">KMM 9023,NRIC 0796,JCM 17311,KCTC 23692</strain>
    </source>
</reference>
<dbReference type="STRING" id="871652.SAMN04515673_11034"/>